<reference evidence="1" key="1">
    <citation type="journal article" date="2020" name="bioRxiv">
        <title>Comparative genomics of Chlamydomonas.</title>
        <authorList>
            <person name="Craig R.J."/>
            <person name="Hasan A.R."/>
            <person name="Ness R.W."/>
            <person name="Keightley P.D."/>
        </authorList>
    </citation>
    <scope>NUCLEOTIDE SEQUENCE</scope>
    <source>
        <strain evidence="1">CCAP 11/173</strain>
    </source>
</reference>
<accession>A0A835WGA2</accession>
<dbReference type="EMBL" id="JAEHOD010000024">
    <property type="protein sequence ID" value="KAG2446905.1"/>
    <property type="molecule type" value="Genomic_DNA"/>
</dbReference>
<dbReference type="AlphaFoldDB" id="A0A835WGA2"/>
<evidence type="ECO:0000313" key="2">
    <source>
        <dbReference type="Proteomes" id="UP000613740"/>
    </source>
</evidence>
<comment type="caution">
    <text evidence="1">The sequence shown here is derived from an EMBL/GenBank/DDBJ whole genome shotgun (WGS) entry which is preliminary data.</text>
</comment>
<evidence type="ECO:0000313" key="1">
    <source>
        <dbReference type="EMBL" id="KAG2446905.1"/>
    </source>
</evidence>
<name>A0A835WGA2_9CHLO</name>
<protein>
    <submittedName>
        <fullName evidence="1">Uncharacterized protein</fullName>
    </submittedName>
</protein>
<proteinExistence type="predicted"/>
<dbReference type="Proteomes" id="UP000613740">
    <property type="component" value="Unassembled WGS sequence"/>
</dbReference>
<sequence>MAGRIAADATTALTPDNLRAWMLPKKTENNLSKGAKAFGLSPTLKTSEIPAVGMASTYALAEVFFSAPEEAKAILKTMAIDSFRRYLPTLAGLNLCAGAAF</sequence>
<gene>
    <name evidence="1" type="ORF">HYH02_008061</name>
</gene>
<keyword evidence="2" id="KW-1185">Reference proteome</keyword>
<organism evidence="1 2">
    <name type="scientific">Chlamydomonas schloesseri</name>
    <dbReference type="NCBI Taxonomy" id="2026947"/>
    <lineage>
        <taxon>Eukaryota</taxon>
        <taxon>Viridiplantae</taxon>
        <taxon>Chlorophyta</taxon>
        <taxon>core chlorophytes</taxon>
        <taxon>Chlorophyceae</taxon>
        <taxon>CS clade</taxon>
        <taxon>Chlamydomonadales</taxon>
        <taxon>Chlamydomonadaceae</taxon>
        <taxon>Chlamydomonas</taxon>
    </lineage>
</organism>